<keyword evidence="4" id="KW-0349">Heme</keyword>
<dbReference type="SUPFAM" id="SSF48264">
    <property type="entry name" value="Cytochrome P450"/>
    <property type="match status" value="1"/>
</dbReference>
<dbReference type="Pfam" id="PF00067">
    <property type="entry name" value="p450"/>
    <property type="match status" value="1"/>
</dbReference>
<accession>A0AAE0DLT0</accession>
<dbReference type="PANTHER" id="PTHR46206">
    <property type="entry name" value="CYTOCHROME P450"/>
    <property type="match status" value="1"/>
</dbReference>
<keyword evidence="10" id="KW-0503">Monooxygenase</keyword>
<gene>
    <name evidence="12" type="ORF">OEA41_001772</name>
</gene>
<evidence type="ECO:0000256" key="2">
    <source>
        <dbReference type="ARBA" id="ARBA00004370"/>
    </source>
</evidence>
<dbReference type="PANTHER" id="PTHR46206:SF5">
    <property type="entry name" value="P450, PUTATIVE (EUROFUNG)-RELATED"/>
    <property type="match status" value="1"/>
</dbReference>
<keyword evidence="11" id="KW-0472">Membrane</keyword>
<keyword evidence="8" id="KW-0560">Oxidoreductase</keyword>
<dbReference type="GO" id="GO:0004497">
    <property type="term" value="F:monooxygenase activity"/>
    <property type="evidence" value="ECO:0007669"/>
    <property type="project" value="UniProtKB-KW"/>
</dbReference>
<comment type="cofactor">
    <cofactor evidence="1">
        <name>heme</name>
        <dbReference type="ChEBI" id="CHEBI:30413"/>
    </cofactor>
</comment>
<evidence type="ECO:0000256" key="3">
    <source>
        <dbReference type="ARBA" id="ARBA00010617"/>
    </source>
</evidence>
<dbReference type="InterPro" id="IPR001128">
    <property type="entry name" value="Cyt_P450"/>
</dbReference>
<dbReference type="GO" id="GO:0005506">
    <property type="term" value="F:iron ion binding"/>
    <property type="evidence" value="ECO:0007669"/>
    <property type="project" value="InterPro"/>
</dbReference>
<dbReference type="EMBL" id="JASNWA010000006">
    <property type="protein sequence ID" value="KAK3174526.1"/>
    <property type="molecule type" value="Genomic_DNA"/>
</dbReference>
<evidence type="ECO:0000256" key="4">
    <source>
        <dbReference type="ARBA" id="ARBA00022617"/>
    </source>
</evidence>
<dbReference type="GO" id="GO:0016705">
    <property type="term" value="F:oxidoreductase activity, acting on paired donors, with incorporation or reduction of molecular oxygen"/>
    <property type="evidence" value="ECO:0007669"/>
    <property type="project" value="InterPro"/>
</dbReference>
<dbReference type="Proteomes" id="UP001276659">
    <property type="component" value="Unassembled WGS sequence"/>
</dbReference>
<evidence type="ECO:0000313" key="12">
    <source>
        <dbReference type="EMBL" id="KAK3174526.1"/>
    </source>
</evidence>
<evidence type="ECO:0000256" key="7">
    <source>
        <dbReference type="ARBA" id="ARBA00022989"/>
    </source>
</evidence>
<protein>
    <recommendedName>
        <fullName evidence="14">Cytochrome P450</fullName>
    </recommendedName>
</protein>
<sequence>MDGLIVHDVRNANGSIHFRVVAVASIMMRRGRAVKHLVKCLLPVVEQRMERNSQDYKQAIVYALYDLCKYPKYIEALREEMTLRFKENETGDPFERMFLLDSFLKESARFSPSDSISLRRKAIGPYTFTDGLSLKVGDVACIPMRAIMSDERNYPNVMVSDGYRFEDSKRGSVAKLTDVEAKFPIWGYGRRAW</sequence>
<evidence type="ECO:0000313" key="13">
    <source>
        <dbReference type="Proteomes" id="UP001276659"/>
    </source>
</evidence>
<comment type="subcellular location">
    <subcellularLocation>
        <location evidence="2">Membrane</location>
    </subcellularLocation>
</comment>
<evidence type="ECO:0000256" key="11">
    <source>
        <dbReference type="ARBA" id="ARBA00023136"/>
    </source>
</evidence>
<keyword evidence="9" id="KW-0408">Iron</keyword>
<evidence type="ECO:0000256" key="6">
    <source>
        <dbReference type="ARBA" id="ARBA00022723"/>
    </source>
</evidence>
<dbReference type="GO" id="GO:0020037">
    <property type="term" value="F:heme binding"/>
    <property type="evidence" value="ECO:0007669"/>
    <property type="project" value="InterPro"/>
</dbReference>
<organism evidence="12 13">
    <name type="scientific">Lepraria neglecta</name>
    <dbReference type="NCBI Taxonomy" id="209136"/>
    <lineage>
        <taxon>Eukaryota</taxon>
        <taxon>Fungi</taxon>
        <taxon>Dikarya</taxon>
        <taxon>Ascomycota</taxon>
        <taxon>Pezizomycotina</taxon>
        <taxon>Lecanoromycetes</taxon>
        <taxon>OSLEUM clade</taxon>
        <taxon>Lecanoromycetidae</taxon>
        <taxon>Lecanorales</taxon>
        <taxon>Lecanorineae</taxon>
        <taxon>Stereocaulaceae</taxon>
        <taxon>Lepraria</taxon>
    </lineage>
</organism>
<name>A0AAE0DLT0_9LECA</name>
<evidence type="ECO:0000256" key="10">
    <source>
        <dbReference type="ARBA" id="ARBA00023033"/>
    </source>
</evidence>
<evidence type="ECO:0000256" key="8">
    <source>
        <dbReference type="ARBA" id="ARBA00023002"/>
    </source>
</evidence>
<dbReference type="AlphaFoldDB" id="A0AAE0DLT0"/>
<evidence type="ECO:0000256" key="5">
    <source>
        <dbReference type="ARBA" id="ARBA00022692"/>
    </source>
</evidence>
<comment type="similarity">
    <text evidence="3">Belongs to the cytochrome P450 family.</text>
</comment>
<proteinExistence type="inferred from homology"/>
<dbReference type="GO" id="GO:0016020">
    <property type="term" value="C:membrane"/>
    <property type="evidence" value="ECO:0007669"/>
    <property type="project" value="UniProtKB-SubCell"/>
</dbReference>
<keyword evidence="13" id="KW-1185">Reference proteome</keyword>
<reference evidence="12" key="1">
    <citation type="submission" date="2022-11" db="EMBL/GenBank/DDBJ databases">
        <title>Chromosomal genome sequence assembly and mating type (MAT) locus characterization of the leprose asexual lichenized fungus Lepraria neglecta (Nyl.) Erichsen.</title>
        <authorList>
            <person name="Allen J.L."/>
            <person name="Pfeffer B."/>
        </authorList>
    </citation>
    <scope>NUCLEOTIDE SEQUENCE</scope>
    <source>
        <strain evidence="12">Allen 5258</strain>
    </source>
</reference>
<keyword evidence="5" id="KW-0812">Transmembrane</keyword>
<dbReference type="Gene3D" id="1.10.630.10">
    <property type="entry name" value="Cytochrome P450"/>
    <property type="match status" value="1"/>
</dbReference>
<keyword evidence="7" id="KW-1133">Transmembrane helix</keyword>
<evidence type="ECO:0000256" key="9">
    <source>
        <dbReference type="ARBA" id="ARBA00023004"/>
    </source>
</evidence>
<dbReference type="InterPro" id="IPR036396">
    <property type="entry name" value="Cyt_P450_sf"/>
</dbReference>
<keyword evidence="6" id="KW-0479">Metal-binding</keyword>
<evidence type="ECO:0008006" key="14">
    <source>
        <dbReference type="Google" id="ProtNLM"/>
    </source>
</evidence>
<comment type="caution">
    <text evidence="12">The sequence shown here is derived from an EMBL/GenBank/DDBJ whole genome shotgun (WGS) entry which is preliminary data.</text>
</comment>
<evidence type="ECO:0000256" key="1">
    <source>
        <dbReference type="ARBA" id="ARBA00001971"/>
    </source>
</evidence>